<accession>A0A7X4HB60</accession>
<gene>
    <name evidence="3" type="ORF">GTP77_11840</name>
</gene>
<keyword evidence="4" id="KW-1185">Reference proteome</keyword>
<evidence type="ECO:0000256" key="1">
    <source>
        <dbReference type="SAM" id="MobiDB-lite"/>
    </source>
</evidence>
<reference evidence="3 4" key="1">
    <citation type="submission" date="2019-12" db="EMBL/GenBank/DDBJ databases">
        <title>Novel species isolated from a subtropical stream in China.</title>
        <authorList>
            <person name="Lu H."/>
        </authorList>
    </citation>
    <scope>NUCLEOTIDE SEQUENCE [LARGE SCALE GENOMIC DNA]</scope>
    <source>
        <strain evidence="3 4">FT127W</strain>
    </source>
</reference>
<keyword evidence="2" id="KW-0812">Transmembrane</keyword>
<feature type="region of interest" description="Disordered" evidence="1">
    <location>
        <begin position="80"/>
        <end position="101"/>
    </location>
</feature>
<proteinExistence type="predicted"/>
<dbReference type="AlphaFoldDB" id="A0A7X4HB60"/>
<evidence type="ECO:0000313" key="4">
    <source>
        <dbReference type="Proteomes" id="UP000450676"/>
    </source>
</evidence>
<name>A0A7X4HB60_9BURK</name>
<evidence type="ECO:0008006" key="5">
    <source>
        <dbReference type="Google" id="ProtNLM"/>
    </source>
</evidence>
<evidence type="ECO:0000313" key="3">
    <source>
        <dbReference type="EMBL" id="MYN08024.1"/>
    </source>
</evidence>
<keyword evidence="2" id="KW-0472">Membrane</keyword>
<feature type="transmembrane region" description="Helical" evidence="2">
    <location>
        <begin position="20"/>
        <end position="40"/>
    </location>
</feature>
<dbReference type="EMBL" id="WWCU01000011">
    <property type="protein sequence ID" value="MYN08024.1"/>
    <property type="molecule type" value="Genomic_DNA"/>
</dbReference>
<keyword evidence="2" id="KW-1133">Transmembrane helix</keyword>
<feature type="compositionally biased region" description="Polar residues" evidence="1">
    <location>
        <begin position="80"/>
        <end position="94"/>
    </location>
</feature>
<protein>
    <recommendedName>
        <fullName evidence="5">Pilus assembly protein</fullName>
    </recommendedName>
</protein>
<dbReference type="RefSeq" id="WP_161072368.1">
    <property type="nucleotide sequence ID" value="NZ_CP086370.1"/>
</dbReference>
<organism evidence="3 4">
    <name type="scientific">Pseudoduganella aquatica</name>
    <dbReference type="NCBI Taxonomy" id="2660641"/>
    <lineage>
        <taxon>Bacteria</taxon>
        <taxon>Pseudomonadati</taxon>
        <taxon>Pseudomonadota</taxon>
        <taxon>Betaproteobacteria</taxon>
        <taxon>Burkholderiales</taxon>
        <taxon>Oxalobacteraceae</taxon>
        <taxon>Telluria group</taxon>
        <taxon>Pseudoduganella</taxon>
    </lineage>
</organism>
<evidence type="ECO:0000256" key="2">
    <source>
        <dbReference type="SAM" id="Phobius"/>
    </source>
</evidence>
<comment type="caution">
    <text evidence="3">The sequence shown here is derived from an EMBL/GenBank/DDBJ whole genome shotgun (WGS) entry which is preliminary data.</text>
</comment>
<sequence>MNIRAFKRRQTGQGMTEYIIIVAMIAVAAIAVTQLFGATVRNQMAAISNEVSGNDGTAAITASQAAATKAAAAAKDANKNSLGTYGDQATTGKQGSAGGSN</sequence>
<dbReference type="Proteomes" id="UP000450676">
    <property type="component" value="Unassembled WGS sequence"/>
</dbReference>